<keyword evidence="2" id="KW-0560">Oxidoreductase</keyword>
<organism evidence="2 3">
    <name type="scientific">Streptacidiphilus monticola</name>
    <dbReference type="NCBI Taxonomy" id="2161674"/>
    <lineage>
        <taxon>Bacteria</taxon>
        <taxon>Bacillati</taxon>
        <taxon>Actinomycetota</taxon>
        <taxon>Actinomycetes</taxon>
        <taxon>Kitasatosporales</taxon>
        <taxon>Streptomycetaceae</taxon>
        <taxon>Streptacidiphilus</taxon>
    </lineage>
</organism>
<comment type="caution">
    <text evidence="2">The sequence shown here is derived from an EMBL/GenBank/DDBJ whole genome shotgun (WGS) entry which is preliminary data.</text>
</comment>
<reference evidence="3" key="1">
    <citation type="journal article" date="2019" name="Int. J. Syst. Evol. Microbiol.">
        <title>The Global Catalogue of Microorganisms (GCM) 10K type strain sequencing project: providing services to taxonomists for standard genome sequencing and annotation.</title>
        <authorList>
            <consortium name="The Broad Institute Genomics Platform"/>
            <consortium name="The Broad Institute Genome Sequencing Center for Infectious Disease"/>
            <person name="Wu L."/>
            <person name="Ma J."/>
        </authorList>
    </citation>
    <scope>NUCLEOTIDE SEQUENCE [LARGE SCALE GENOMIC DNA]</scope>
    <source>
        <strain evidence="3">JCM 4816</strain>
    </source>
</reference>
<dbReference type="Gene3D" id="3.40.830.10">
    <property type="entry name" value="LigB-like"/>
    <property type="match status" value="1"/>
</dbReference>
<gene>
    <name evidence="2" type="ORF">ACFP3V_15955</name>
</gene>
<dbReference type="EC" id="1.13.11.16" evidence="2"/>
<dbReference type="Proteomes" id="UP001596174">
    <property type="component" value="Unassembled WGS sequence"/>
</dbReference>
<dbReference type="NCBIfam" id="NF009910">
    <property type="entry name" value="PRK13370.1-4"/>
    <property type="match status" value="1"/>
</dbReference>
<keyword evidence="3" id="KW-1185">Reference proteome</keyword>
<dbReference type="Pfam" id="PF02900">
    <property type="entry name" value="LigB"/>
    <property type="match status" value="1"/>
</dbReference>
<dbReference type="SUPFAM" id="SSF53213">
    <property type="entry name" value="LigB-like"/>
    <property type="match status" value="1"/>
</dbReference>
<evidence type="ECO:0000259" key="1">
    <source>
        <dbReference type="Pfam" id="PF02900"/>
    </source>
</evidence>
<dbReference type="GO" id="GO:0047070">
    <property type="term" value="F:3-carboxyethylcatechol 2,3-dioxygenase activity"/>
    <property type="evidence" value="ECO:0007669"/>
    <property type="project" value="UniProtKB-EC"/>
</dbReference>
<sequence>MPLAVAALSHAPSFGNVDPGGETFAEINAAIDEVRAFVAAFAPDLVVVFGPDHFNGQLYSLMTPWAIGAAAEGVGDYGTTSGPLPVDAGAARRFHAAVLADGIDIGRSERMTVDHGVVQPLDFVFGRGFTQPIVPVFVNAIGLPLSPMKRVRLMGEAFGRAARAMDRRILFVASGGISHSPPIPRWDGAPDTVQERLVAYGPTPEERHQREQLIVRGIQAIADGKAPSDPLNEEWDSLVLGVLRSGDLTAADAWENGWFMAEGGSAAHEMRSWIAAYAALSTAGPYRLAVDHYWAVEKWGSGFAIQAAVTA</sequence>
<evidence type="ECO:0000313" key="2">
    <source>
        <dbReference type="EMBL" id="MFC5908701.1"/>
    </source>
</evidence>
<feature type="domain" description="Extradiol ring-cleavage dioxygenase class III enzyme subunit B" evidence="1">
    <location>
        <begin position="6"/>
        <end position="283"/>
    </location>
</feature>
<evidence type="ECO:0000313" key="3">
    <source>
        <dbReference type="Proteomes" id="UP001596174"/>
    </source>
</evidence>
<accession>A0ABW1G1Y8</accession>
<protein>
    <submittedName>
        <fullName evidence="2">3-carboxyethylcatechol 2,3-dioxygenase</fullName>
        <ecNumber evidence="2">1.13.11.16</ecNumber>
    </submittedName>
</protein>
<dbReference type="EMBL" id="JBHSQJ010000064">
    <property type="protein sequence ID" value="MFC5908701.1"/>
    <property type="molecule type" value="Genomic_DNA"/>
</dbReference>
<dbReference type="InterPro" id="IPR004183">
    <property type="entry name" value="Xdiol_dOase_suB"/>
</dbReference>
<name>A0ABW1G1Y8_9ACTN</name>
<proteinExistence type="predicted"/>
<dbReference type="RefSeq" id="WP_380583826.1">
    <property type="nucleotide sequence ID" value="NZ_JBHSQJ010000064.1"/>
</dbReference>